<feature type="region of interest" description="Disordered" evidence="1">
    <location>
        <begin position="1"/>
        <end position="45"/>
    </location>
</feature>
<evidence type="ECO:0000313" key="3">
    <source>
        <dbReference type="Proteomes" id="UP000542813"/>
    </source>
</evidence>
<dbReference type="AlphaFoldDB" id="A0A7W9GLL0"/>
<keyword evidence="3" id="KW-1185">Reference proteome</keyword>
<proteinExistence type="predicted"/>
<evidence type="ECO:0000313" key="2">
    <source>
        <dbReference type="EMBL" id="MBB5785781.1"/>
    </source>
</evidence>
<accession>A0A7W9GLL0</accession>
<evidence type="ECO:0000256" key="1">
    <source>
        <dbReference type="SAM" id="MobiDB-lite"/>
    </source>
</evidence>
<name>A0A7W9GLL0_9ACTN</name>
<gene>
    <name evidence="2" type="ORF">HD601_000356</name>
</gene>
<reference evidence="2 3" key="1">
    <citation type="submission" date="2020-08" db="EMBL/GenBank/DDBJ databases">
        <title>Sequencing the genomes of 1000 actinobacteria strains.</title>
        <authorList>
            <person name="Klenk H.-P."/>
        </authorList>
    </citation>
    <scope>NUCLEOTIDE SEQUENCE [LARGE SCALE GENOMIC DNA]</scope>
    <source>
        <strain evidence="2 3">DSM 102122</strain>
    </source>
</reference>
<dbReference type="EMBL" id="JACHMM010000001">
    <property type="protein sequence ID" value="MBB5785781.1"/>
    <property type="molecule type" value="Genomic_DNA"/>
</dbReference>
<sequence length="45" mass="4677">MIMEKGGSNAARKPLLSMINSGRPGKLDHSGTKGRGHFGEGALVL</sequence>
<organism evidence="2 3">
    <name type="scientific">Jiangella mangrovi</name>
    <dbReference type="NCBI Taxonomy" id="1524084"/>
    <lineage>
        <taxon>Bacteria</taxon>
        <taxon>Bacillati</taxon>
        <taxon>Actinomycetota</taxon>
        <taxon>Actinomycetes</taxon>
        <taxon>Jiangellales</taxon>
        <taxon>Jiangellaceae</taxon>
        <taxon>Jiangella</taxon>
    </lineage>
</organism>
<comment type="caution">
    <text evidence="2">The sequence shown here is derived from an EMBL/GenBank/DDBJ whole genome shotgun (WGS) entry which is preliminary data.</text>
</comment>
<dbReference type="Proteomes" id="UP000542813">
    <property type="component" value="Unassembled WGS sequence"/>
</dbReference>
<protein>
    <submittedName>
        <fullName evidence="2">Uncharacterized protein</fullName>
    </submittedName>
</protein>